<dbReference type="Proteomes" id="UP000479000">
    <property type="component" value="Unassembled WGS sequence"/>
</dbReference>
<dbReference type="EMBL" id="CADCXU010032871">
    <property type="protein sequence ID" value="CAB0018458.1"/>
    <property type="molecule type" value="Genomic_DNA"/>
</dbReference>
<keyword evidence="2" id="KW-1185">Reference proteome</keyword>
<evidence type="ECO:0000313" key="2">
    <source>
        <dbReference type="Proteomes" id="UP000479000"/>
    </source>
</evidence>
<gene>
    <name evidence="1" type="ORF">NTEN_LOCUS22336</name>
</gene>
<name>A0A6H5HTY3_9HEMI</name>
<accession>A0A6H5HTY3</accession>
<organism evidence="1 2">
    <name type="scientific">Nesidiocoris tenuis</name>
    <dbReference type="NCBI Taxonomy" id="355587"/>
    <lineage>
        <taxon>Eukaryota</taxon>
        <taxon>Metazoa</taxon>
        <taxon>Ecdysozoa</taxon>
        <taxon>Arthropoda</taxon>
        <taxon>Hexapoda</taxon>
        <taxon>Insecta</taxon>
        <taxon>Pterygota</taxon>
        <taxon>Neoptera</taxon>
        <taxon>Paraneoptera</taxon>
        <taxon>Hemiptera</taxon>
        <taxon>Heteroptera</taxon>
        <taxon>Panheteroptera</taxon>
        <taxon>Cimicomorpha</taxon>
        <taxon>Miridae</taxon>
        <taxon>Dicyphina</taxon>
        <taxon>Nesidiocoris</taxon>
    </lineage>
</organism>
<protein>
    <submittedName>
        <fullName evidence="1">Uncharacterized protein</fullName>
    </submittedName>
</protein>
<proteinExistence type="predicted"/>
<reference evidence="1 2" key="1">
    <citation type="submission" date="2020-02" db="EMBL/GenBank/DDBJ databases">
        <authorList>
            <person name="Ferguson B K."/>
        </authorList>
    </citation>
    <scope>NUCLEOTIDE SEQUENCE [LARGE SCALE GENOMIC DNA]</scope>
</reference>
<sequence length="70" mass="7764">MIESHPIARKAGSASTGENVNWALEFSELDKVSVEKRGSSIFFVHILAFGDFFGSGKTFLQRSNRSRSVQ</sequence>
<dbReference type="AlphaFoldDB" id="A0A6H5HTY3"/>
<feature type="non-terminal residue" evidence="1">
    <location>
        <position position="70"/>
    </location>
</feature>
<evidence type="ECO:0000313" key="1">
    <source>
        <dbReference type="EMBL" id="CAB0018458.1"/>
    </source>
</evidence>